<dbReference type="InterPro" id="IPR029058">
    <property type="entry name" value="AB_hydrolase_fold"/>
</dbReference>
<feature type="domain" description="Acetyl xylan esterase" evidence="3">
    <location>
        <begin position="23"/>
        <end position="348"/>
    </location>
</feature>
<proteinExistence type="predicted"/>
<sequence>MSAGEVAVGYEQAHASGSDWLPMAMFDLPLDELREYRPEVAKPDDFVDFWRRSIEDARTHDLSATFTAVDNKLAVIDTYDVTFAGFGGTPIKGWLHVPAGTTGPLPTVVQYFGYSGGRAFPHSNTLWAQAGYALFQMDNRGQGYDSGGPDATPDNSAFAGRNHSPGFMTAGITDPETYYYRRVFVDAVRALDAVRTSPLVDPDKIIVTGVSQGGGIAIAAAGLAGLAGIELVGCAPDVPFLCHFQRGVQITDEPPYAEITEYLRGFRDHVETAYRTLSYFDGVNLATLATAPALFSVALMDPNCPPSTVFAAYNAYAAVAKNINIYSHNEHEGGGAYQLDAQLDWFADLSTGAGATPR</sequence>
<gene>
    <name evidence="4" type="ORF">EV645_7941</name>
</gene>
<dbReference type="InterPro" id="IPR008391">
    <property type="entry name" value="AXE1_dom"/>
</dbReference>
<dbReference type="PANTHER" id="PTHR40111:SF1">
    <property type="entry name" value="CEPHALOSPORIN-C DEACETYLASE"/>
    <property type="match status" value="1"/>
</dbReference>
<dbReference type="Pfam" id="PF05448">
    <property type="entry name" value="AXE1"/>
    <property type="match status" value="1"/>
</dbReference>
<name>A0A4Q7VYJ1_9ACTN</name>
<accession>A0A4Q7VYJ1</accession>
<dbReference type="Proteomes" id="UP000292027">
    <property type="component" value="Unassembled WGS sequence"/>
</dbReference>
<keyword evidence="5" id="KW-1185">Reference proteome</keyword>
<comment type="caution">
    <text evidence="4">The sequence shown here is derived from an EMBL/GenBank/DDBJ whole genome shotgun (WGS) entry which is preliminary data.</text>
</comment>
<evidence type="ECO:0000313" key="4">
    <source>
        <dbReference type="EMBL" id="RZU01842.1"/>
    </source>
</evidence>
<evidence type="ECO:0000313" key="5">
    <source>
        <dbReference type="Proteomes" id="UP000292027"/>
    </source>
</evidence>
<organism evidence="4 5">
    <name type="scientific">Kribbella rubisoli</name>
    <dbReference type="NCBI Taxonomy" id="3075929"/>
    <lineage>
        <taxon>Bacteria</taxon>
        <taxon>Bacillati</taxon>
        <taxon>Actinomycetota</taxon>
        <taxon>Actinomycetes</taxon>
        <taxon>Propionibacteriales</taxon>
        <taxon>Kribbellaceae</taxon>
        <taxon>Kribbella</taxon>
    </lineage>
</organism>
<feature type="active site" description="Nucleophile" evidence="1">
    <location>
        <position position="211"/>
    </location>
</feature>
<dbReference type="EMBL" id="SHKR01000018">
    <property type="protein sequence ID" value="RZU01842.1"/>
    <property type="molecule type" value="Genomic_DNA"/>
</dbReference>
<feature type="active site" description="Charge relay system" evidence="1">
    <location>
        <position position="301"/>
    </location>
</feature>
<dbReference type="GO" id="GO:0005976">
    <property type="term" value="P:polysaccharide metabolic process"/>
    <property type="evidence" value="ECO:0007669"/>
    <property type="project" value="TreeGrafter"/>
</dbReference>
<dbReference type="InterPro" id="IPR039069">
    <property type="entry name" value="CE7"/>
</dbReference>
<dbReference type="PANTHER" id="PTHR40111">
    <property type="entry name" value="CEPHALOSPORIN-C DEACETYLASE"/>
    <property type="match status" value="1"/>
</dbReference>
<evidence type="ECO:0000256" key="2">
    <source>
        <dbReference type="PIRSR" id="PIRSR639069-2"/>
    </source>
</evidence>
<evidence type="ECO:0000256" key="1">
    <source>
        <dbReference type="PIRSR" id="PIRSR639069-1"/>
    </source>
</evidence>
<dbReference type="AlphaFoldDB" id="A0A4Q7VYJ1"/>
<protein>
    <submittedName>
        <fullName evidence="4">Cephalosporin-C deacetylase</fullName>
    </submittedName>
</protein>
<dbReference type="Gene3D" id="3.40.50.1820">
    <property type="entry name" value="alpha/beta hydrolase"/>
    <property type="match status" value="1"/>
</dbReference>
<feature type="active site" description="Charge relay system" evidence="1">
    <location>
        <position position="331"/>
    </location>
</feature>
<reference evidence="4 5" key="1">
    <citation type="journal article" date="2015" name="Stand. Genomic Sci.">
        <title>Genomic Encyclopedia of Bacterial and Archaeal Type Strains, Phase III: the genomes of soil and plant-associated and newly described type strains.</title>
        <authorList>
            <person name="Whitman W.B."/>
            <person name="Woyke T."/>
            <person name="Klenk H.P."/>
            <person name="Zhou Y."/>
            <person name="Lilburn T.G."/>
            <person name="Beck B.J."/>
            <person name="De Vos P."/>
            <person name="Vandamme P."/>
            <person name="Eisen J.A."/>
            <person name="Garrity G."/>
            <person name="Hugenholtz P."/>
            <person name="Kyrpides N.C."/>
        </authorList>
    </citation>
    <scope>NUCLEOTIDE SEQUENCE [LARGE SCALE GENOMIC DNA]</scope>
    <source>
        <strain evidence="4 5">VKM Ac-2540</strain>
    </source>
</reference>
<dbReference type="GO" id="GO:0052689">
    <property type="term" value="F:carboxylic ester hydrolase activity"/>
    <property type="evidence" value="ECO:0007669"/>
    <property type="project" value="TreeGrafter"/>
</dbReference>
<feature type="binding site" evidence="2">
    <location>
        <position position="114"/>
    </location>
    <ligand>
        <name>substrate</name>
    </ligand>
</feature>
<dbReference type="SUPFAM" id="SSF53474">
    <property type="entry name" value="alpha/beta-Hydrolases"/>
    <property type="match status" value="1"/>
</dbReference>
<evidence type="ECO:0000259" key="3">
    <source>
        <dbReference type="Pfam" id="PF05448"/>
    </source>
</evidence>